<keyword evidence="9 13" id="KW-0256">Endoplasmic reticulum</keyword>
<evidence type="ECO:0000313" key="15">
    <source>
        <dbReference type="Proteomes" id="UP000803884"/>
    </source>
</evidence>
<comment type="similarity">
    <text evidence="3 13">Belongs to the PIGM family.</text>
</comment>
<feature type="transmembrane region" description="Helical" evidence="13">
    <location>
        <begin position="12"/>
        <end position="31"/>
    </location>
</feature>
<evidence type="ECO:0000256" key="6">
    <source>
        <dbReference type="ARBA" id="ARBA00022676"/>
    </source>
</evidence>
<dbReference type="EMBL" id="JAAQHG020000010">
    <property type="protein sequence ID" value="KAL1587525.1"/>
    <property type="molecule type" value="Genomic_DNA"/>
</dbReference>
<dbReference type="Pfam" id="PF05007">
    <property type="entry name" value="Mannosyl_trans"/>
    <property type="match status" value="1"/>
</dbReference>
<accession>A0AB34KVI1</accession>
<proteinExistence type="inferred from homology"/>
<evidence type="ECO:0000256" key="2">
    <source>
        <dbReference type="ARBA" id="ARBA00004687"/>
    </source>
</evidence>
<sequence length="418" mass="47284">MTFLSPFFSRPWAVIAASIVLRLVLLFYGRWQDANSPVKYTDIDYLVFTDASRFLAHGRSPYERATYRYTPLLAWLLYPTTWGGMWFEFGKALFATGDVVTGWLIFRILRGRGMEPERSMRFASIWLLNPMVANISTRGSSEGLVVVIVVGLLWAALQKRTMLAGCLLGFGVHFKIYPFIYAASIFWWLGGADSGLDVNLLRSLLSRERMILALSSLSTFMLLNVAMFKQYGEPFIEHSYTYHLSRLDHRHNFSIYNTLLHLSSQRPTASGLRIESLAFIPQIALSLIVMPIALAKKDLASTMLAQTFAFVTFNKVCTSQYFLWYMVFLPFYLPTSSLLRRPALGVSALVSWIVGQALWLQQGFELEFLGNSTFVPGLWMASAVFFSVNCWILGLIVSDVGSSTEESSKTQDQSIKAR</sequence>
<evidence type="ECO:0000256" key="7">
    <source>
        <dbReference type="ARBA" id="ARBA00022679"/>
    </source>
</evidence>
<keyword evidence="11 13" id="KW-0472">Membrane</keyword>
<evidence type="ECO:0000256" key="5">
    <source>
        <dbReference type="ARBA" id="ARBA00022502"/>
    </source>
</evidence>
<keyword evidence="15" id="KW-1185">Reference proteome</keyword>
<dbReference type="PANTHER" id="PTHR12886">
    <property type="entry name" value="PIG-M MANNOSYLTRANSFERASE"/>
    <property type="match status" value="1"/>
</dbReference>
<dbReference type="RefSeq" id="XP_069230630.1">
    <property type="nucleotide sequence ID" value="XM_069372321.1"/>
</dbReference>
<dbReference type="InterPro" id="IPR007704">
    <property type="entry name" value="PIG-M"/>
</dbReference>
<keyword evidence="8 13" id="KW-0812">Transmembrane</keyword>
<comment type="subcellular location">
    <subcellularLocation>
        <location evidence="1 13">Endoplasmic reticulum membrane</location>
        <topology evidence="1 13">Multi-pass membrane protein</topology>
    </subcellularLocation>
</comment>
<dbReference type="GO" id="GO:1990529">
    <property type="term" value="C:glycosylphosphatidylinositol-mannosyltransferase I complex"/>
    <property type="evidence" value="ECO:0007669"/>
    <property type="project" value="TreeGrafter"/>
</dbReference>
<evidence type="ECO:0000256" key="1">
    <source>
        <dbReference type="ARBA" id="ARBA00004477"/>
    </source>
</evidence>
<feature type="transmembrane region" description="Helical" evidence="13">
    <location>
        <begin position="210"/>
        <end position="228"/>
    </location>
</feature>
<comment type="function">
    <text evidence="12 13">Mannosyltransferase involved in glycosylphosphatidylinositol-anchor biosynthesis. Transfers the first alpha-1,4-mannose to GlcN-acyl-PI during GPI precursor assembly. Required for cell wall integrity.</text>
</comment>
<keyword evidence="7 13" id="KW-0808">Transferase</keyword>
<dbReference type="GO" id="GO:0004376">
    <property type="term" value="F:GPI mannosyltransferase activity"/>
    <property type="evidence" value="ECO:0007669"/>
    <property type="project" value="InterPro"/>
</dbReference>
<name>A0AB34KVI1_9PEZI</name>
<organism evidence="14 15">
    <name type="scientific">Cladosporium halotolerans</name>
    <dbReference type="NCBI Taxonomy" id="1052096"/>
    <lineage>
        <taxon>Eukaryota</taxon>
        <taxon>Fungi</taxon>
        <taxon>Dikarya</taxon>
        <taxon>Ascomycota</taxon>
        <taxon>Pezizomycotina</taxon>
        <taxon>Dothideomycetes</taxon>
        <taxon>Dothideomycetidae</taxon>
        <taxon>Cladosporiales</taxon>
        <taxon>Cladosporiaceae</taxon>
        <taxon>Cladosporium</taxon>
    </lineage>
</organism>
<dbReference type="GO" id="GO:0051751">
    <property type="term" value="F:alpha-1,4-mannosyltransferase activity"/>
    <property type="evidence" value="ECO:0007669"/>
    <property type="project" value="InterPro"/>
</dbReference>
<feature type="transmembrane region" description="Helical" evidence="13">
    <location>
        <begin position="307"/>
        <end position="331"/>
    </location>
</feature>
<evidence type="ECO:0000256" key="8">
    <source>
        <dbReference type="ARBA" id="ARBA00022692"/>
    </source>
</evidence>
<evidence type="ECO:0000256" key="4">
    <source>
        <dbReference type="ARBA" id="ARBA00013797"/>
    </source>
</evidence>
<dbReference type="AlphaFoldDB" id="A0AB34KVI1"/>
<keyword evidence="6 13" id="KW-0328">Glycosyltransferase</keyword>
<evidence type="ECO:0000256" key="11">
    <source>
        <dbReference type="ARBA" id="ARBA00023136"/>
    </source>
</evidence>
<evidence type="ECO:0000256" key="3">
    <source>
        <dbReference type="ARBA" id="ARBA00011071"/>
    </source>
</evidence>
<reference evidence="14 15" key="1">
    <citation type="journal article" date="2020" name="Microbiol. Resour. Announc.">
        <title>Draft Genome Sequence of a Cladosporium Species Isolated from the Mesophotic Ascidian Didemnum maculosum.</title>
        <authorList>
            <person name="Gioti A."/>
            <person name="Siaperas R."/>
            <person name="Nikolaivits E."/>
            <person name="Le Goff G."/>
            <person name="Ouazzani J."/>
            <person name="Kotoulas G."/>
            <person name="Topakas E."/>
        </authorList>
    </citation>
    <scope>NUCLEOTIDE SEQUENCE [LARGE SCALE GENOMIC DNA]</scope>
    <source>
        <strain evidence="14 15">TM138-S3</strain>
    </source>
</reference>
<feature type="transmembrane region" description="Helical" evidence="13">
    <location>
        <begin position="343"/>
        <end position="362"/>
    </location>
</feature>
<evidence type="ECO:0000256" key="12">
    <source>
        <dbReference type="ARBA" id="ARBA00025399"/>
    </source>
</evidence>
<evidence type="ECO:0000313" key="14">
    <source>
        <dbReference type="EMBL" id="KAL1587525.1"/>
    </source>
</evidence>
<comment type="caution">
    <text evidence="14">The sequence shown here is derived from an EMBL/GenBank/DDBJ whole genome shotgun (WGS) entry which is preliminary data.</text>
</comment>
<dbReference type="PANTHER" id="PTHR12886:SF0">
    <property type="entry name" value="GPI MANNOSYLTRANSFERASE 1"/>
    <property type="match status" value="1"/>
</dbReference>
<dbReference type="GeneID" id="96005159"/>
<dbReference type="GO" id="GO:0006506">
    <property type="term" value="P:GPI anchor biosynthetic process"/>
    <property type="evidence" value="ECO:0007669"/>
    <property type="project" value="UniProtKB-KW"/>
</dbReference>
<dbReference type="GO" id="GO:0005789">
    <property type="term" value="C:endoplasmic reticulum membrane"/>
    <property type="evidence" value="ECO:0007669"/>
    <property type="project" value="UniProtKB-SubCell"/>
</dbReference>
<gene>
    <name evidence="14" type="ORF">WHR41_03715</name>
</gene>
<keyword evidence="10 13" id="KW-1133">Transmembrane helix</keyword>
<feature type="transmembrane region" description="Helical" evidence="13">
    <location>
        <begin position="141"/>
        <end position="157"/>
    </location>
</feature>
<feature type="transmembrane region" description="Helical" evidence="13">
    <location>
        <begin position="276"/>
        <end position="295"/>
    </location>
</feature>
<dbReference type="Proteomes" id="UP000803884">
    <property type="component" value="Unassembled WGS sequence"/>
</dbReference>
<dbReference type="EC" id="2.4.1.-" evidence="13"/>
<evidence type="ECO:0000256" key="10">
    <source>
        <dbReference type="ARBA" id="ARBA00022989"/>
    </source>
</evidence>
<evidence type="ECO:0000256" key="9">
    <source>
        <dbReference type="ARBA" id="ARBA00022824"/>
    </source>
</evidence>
<evidence type="ECO:0000256" key="13">
    <source>
        <dbReference type="RuleBase" id="RU365064"/>
    </source>
</evidence>
<feature type="transmembrane region" description="Helical" evidence="13">
    <location>
        <begin position="374"/>
        <end position="397"/>
    </location>
</feature>
<keyword evidence="5 13" id="KW-0337">GPI-anchor biosynthesis</keyword>
<feature type="transmembrane region" description="Helical" evidence="13">
    <location>
        <begin position="164"/>
        <end position="190"/>
    </location>
</feature>
<comment type="pathway">
    <text evidence="2 13">Glycolipid biosynthesis; glycosylphosphatidylinositol-anchor biosynthesis.</text>
</comment>
<protein>
    <recommendedName>
        <fullName evidence="4 13">GPI mannosyltransferase 1</fullName>
        <ecNumber evidence="13">2.4.1.-</ecNumber>
    </recommendedName>
    <alternativeName>
        <fullName evidence="13">GPI mannosyltransferase I</fullName>
    </alternativeName>
</protein>